<feature type="active site" description="Charge relay system" evidence="5 6">
    <location>
        <position position="216"/>
    </location>
</feature>
<sequence>MDINKKISCWVAVFASSAMIASVAAIAFSAERAPAVQAGKSVSVAGPLAKKLQNASGQVTAFIEVKETSGVEQKVAKRHQLDRQRSVMSDEQKEQRANEDGRKQAQKAQQTSDTVFQQLQSIDHQASKLYNTSYSISGVAVKADAAALRKLAEQSHQIVRISSIAHMVPMEEQANSATQQKVQEPQNKNSDALLNSIKTWNQTGKTGKGINIAVVDTGLDYTHADFGGSGNAADYNTAVATTSNPLADPNLKTKLNPEKYKGGFDFAGRTYDGRNNLSPDPDPNPIDGRGGHHGTHVAGSTAGYGVNTDGTRFAGDYKNVSAADVARMKIGPGSAPEAGIYALKVFGDNGGSTELVGDALDWVARHNLTAASEDKISIVSMSLGGGFNQTDDPENKQVDALSKLGVISVIAAGNADDVTDVIGSPGTARSSLTVAASQSGKVLQDAVKVAAGPQSIMNKSLAGQYSSSYTIPGFSVTAGVARVSDPNNADGCKAYSSADAGRVNGKIAYVKWDDHAVACGSRVRFNHAAAAGAVGIVFGSQTNIPEAGIAGNDRIPGFQLVKSADQNPDFQAAIDNGSLQLTLDDNLHRSLESDYSAEKEDTIASFTSRGLHGSFDGTIKPDVAAPGVGIISASAGSGNNPEVMSGTSMATPLTSGVTALVRQAHPDWNAYTVKAQMMNTADHDVLTADLTQAYAPIRVGTGRIDAYAAVNNSVQVAADDPVVVSGQFGIVQVPKEGISQEKQFTVSNTSDQPSTYAISYVPRTSTPGVEYKLSTNSITVAAHSTASFSVTLSIPDQSALRHTRDQTQTAEFGGKHRSYVTDASGIIKLTPPAGSPHPYGLRVAVSSAPKPISQTNVTYDQTVGKATQLSIAGHGVAQGSGAEGYTSKLVPLQLGVQDPVDVNYGVPGRVAQRSLASADIRAVGYSSTSAQVSDPSQGMLSFGIVTDKTWSHLGNGNPTPIVEIDTNKDSHADYQIQADTESVSGKQYDTVIARTYKLDANGNGIEVVDEQPVDDSFISDSNQVVLSVKLSALGFTATSTEAPIGYKVSMLSAYAINTSIADTAGDVSTDVFDAYHPDVWFGSAGANGNGISFFDDKQGVKIQTHDQQVSPMSTPLVRSSGPAAVLSIHTLGMAPEHADSECKLDITMLHAVDESRIQSAIDQFSQLDSSQYTPASWSALQAALAAARQAIANPDSTQADLDRAYAELNTAYNGLTRTSPVISKDKLKVAVEIAKQITSADFTPESWKFVQTALEKAEAVLADPNASQADVDAAEQALTAAMAQLSKPEKKPGEGNGGSEPGSGSGSGSSTLKPGNEAGKSQAVPSGSNTINPTSMSSPNAINPISTSSTNTGTGSASGLSTTGARVDVIVVCALVCTLAASCLYFGSRSQKSVYGMHIKS</sequence>
<feature type="domain" description="Peptidase S8/S53" evidence="10">
    <location>
        <begin position="207"/>
        <end position="688"/>
    </location>
</feature>
<feature type="compositionally biased region" description="Polar residues" evidence="8">
    <location>
        <begin position="1323"/>
        <end position="1345"/>
    </location>
</feature>
<evidence type="ECO:0000256" key="3">
    <source>
        <dbReference type="ARBA" id="ARBA00022801"/>
    </source>
</evidence>
<dbReference type="InterPro" id="IPR015500">
    <property type="entry name" value="Peptidase_S8_subtilisin-rel"/>
</dbReference>
<evidence type="ECO:0000256" key="9">
    <source>
        <dbReference type="SAM" id="SignalP"/>
    </source>
</evidence>
<feature type="compositionally biased region" description="Gly residues" evidence="8">
    <location>
        <begin position="1294"/>
        <end position="1307"/>
    </location>
</feature>
<dbReference type="InterPro" id="IPR034213">
    <property type="entry name" value="S8_Vpr-like"/>
</dbReference>
<dbReference type="PANTHER" id="PTHR43806">
    <property type="entry name" value="PEPTIDASE S8"/>
    <property type="match status" value="1"/>
</dbReference>
<keyword evidence="3 6" id="KW-0378">Hydrolase</keyword>
<feature type="active site" description="Charge relay system" evidence="5 6">
    <location>
        <position position="648"/>
    </location>
</feature>
<evidence type="ECO:0000256" key="5">
    <source>
        <dbReference type="PIRSR" id="PIRSR615500-1"/>
    </source>
</evidence>
<dbReference type="EMBL" id="MWWS01000008">
    <property type="protein sequence ID" value="OZG48803.1"/>
    <property type="molecule type" value="Genomic_DNA"/>
</dbReference>
<dbReference type="CDD" id="cd07474">
    <property type="entry name" value="Peptidases_S8_subtilisin_Vpr-like"/>
    <property type="match status" value="1"/>
</dbReference>
<feature type="compositionally biased region" description="Basic and acidic residues" evidence="8">
    <location>
        <begin position="79"/>
        <end position="103"/>
    </location>
</feature>
<evidence type="ECO:0000256" key="7">
    <source>
        <dbReference type="RuleBase" id="RU003355"/>
    </source>
</evidence>
<dbReference type="PANTHER" id="PTHR43806:SF11">
    <property type="entry name" value="CEREVISIN-RELATED"/>
    <property type="match status" value="1"/>
</dbReference>
<comment type="similarity">
    <text evidence="1 6 7">Belongs to the peptidase S8 family.</text>
</comment>
<dbReference type="InterPro" id="IPR050131">
    <property type="entry name" value="Peptidase_S8_subtilisin-like"/>
</dbReference>
<feature type="signal peptide" evidence="9">
    <location>
        <begin position="1"/>
        <end position="24"/>
    </location>
</feature>
<evidence type="ECO:0000259" key="10">
    <source>
        <dbReference type="Pfam" id="PF00082"/>
    </source>
</evidence>
<keyword evidence="9" id="KW-0732">Signal</keyword>
<dbReference type="PRINTS" id="PR00723">
    <property type="entry name" value="SUBTILISIN"/>
</dbReference>
<keyword evidence="12" id="KW-1185">Reference proteome</keyword>
<protein>
    <submittedName>
        <fullName evidence="11">Serine protease</fullName>
    </submittedName>
</protein>
<feature type="active site" description="Charge relay system" evidence="5 6">
    <location>
        <position position="293"/>
    </location>
</feature>
<dbReference type="InterPro" id="IPR036852">
    <property type="entry name" value="Peptidase_S8/S53_dom_sf"/>
</dbReference>
<evidence type="ECO:0000256" key="6">
    <source>
        <dbReference type="PROSITE-ProRule" id="PRU01240"/>
    </source>
</evidence>
<gene>
    <name evidence="11" type="ORF">BOCO_1291</name>
</gene>
<dbReference type="Pfam" id="PF00082">
    <property type="entry name" value="Peptidase_S8"/>
    <property type="match status" value="1"/>
</dbReference>
<evidence type="ECO:0000313" key="12">
    <source>
        <dbReference type="Proteomes" id="UP000216004"/>
    </source>
</evidence>
<dbReference type="SUPFAM" id="SSF52743">
    <property type="entry name" value="Subtilisin-like"/>
    <property type="match status" value="1"/>
</dbReference>
<evidence type="ECO:0000256" key="4">
    <source>
        <dbReference type="ARBA" id="ARBA00022825"/>
    </source>
</evidence>
<feature type="region of interest" description="Disordered" evidence="8">
    <location>
        <begin position="273"/>
        <end position="305"/>
    </location>
</feature>
<dbReference type="Gene3D" id="3.40.50.200">
    <property type="entry name" value="Peptidase S8/S53 domain"/>
    <property type="match status" value="2"/>
</dbReference>
<comment type="caution">
    <text evidence="11">The sequence shown here is derived from an EMBL/GenBank/DDBJ whole genome shotgun (WGS) entry which is preliminary data.</text>
</comment>
<feature type="chain" id="PRO_5039070493" evidence="9">
    <location>
        <begin position="25"/>
        <end position="1401"/>
    </location>
</feature>
<dbReference type="Pfam" id="PF07554">
    <property type="entry name" value="FIVAR"/>
    <property type="match status" value="2"/>
</dbReference>
<feature type="region of interest" description="Disordered" evidence="8">
    <location>
        <begin position="1286"/>
        <end position="1361"/>
    </location>
</feature>
<dbReference type="OrthoDB" id="614750at2"/>
<evidence type="ECO:0000256" key="2">
    <source>
        <dbReference type="ARBA" id="ARBA00022670"/>
    </source>
</evidence>
<dbReference type="InterPro" id="IPR023827">
    <property type="entry name" value="Peptidase_S8_Asp-AS"/>
</dbReference>
<reference evidence="11 12" key="1">
    <citation type="journal article" date="2017" name="BMC Genomics">
        <title>Comparative genomic and phylogenomic analyses of the Bifidobacteriaceae family.</title>
        <authorList>
            <person name="Lugli G.A."/>
            <person name="Milani C."/>
            <person name="Turroni F."/>
            <person name="Duranti S."/>
            <person name="Mancabelli L."/>
            <person name="Mangifesta M."/>
            <person name="Ferrario C."/>
            <person name="Modesto M."/>
            <person name="Mattarelli P."/>
            <person name="Jiri K."/>
            <person name="van Sinderen D."/>
            <person name="Ventura M."/>
        </authorList>
    </citation>
    <scope>NUCLEOTIDE SEQUENCE [LARGE SCALE GENOMIC DNA]</scope>
    <source>
        <strain evidence="11 12">DSM 22924</strain>
    </source>
</reference>
<dbReference type="PROSITE" id="PS51892">
    <property type="entry name" value="SUBTILASE"/>
    <property type="match status" value="1"/>
</dbReference>
<dbReference type="RefSeq" id="WP_094723442.1">
    <property type="nucleotide sequence ID" value="NZ_MWWS01000008.1"/>
</dbReference>
<accession>A0A261EPM7</accession>
<dbReference type="Gene3D" id="1.20.1270.70">
    <property type="entry name" value="Designed single chain three-helix bundle"/>
    <property type="match status" value="2"/>
</dbReference>
<feature type="region of interest" description="Disordered" evidence="8">
    <location>
        <begin position="74"/>
        <end position="112"/>
    </location>
</feature>
<name>A0A261EPM7_9BIFI</name>
<keyword evidence="2 6" id="KW-0645">Protease</keyword>
<dbReference type="GO" id="GO:0004252">
    <property type="term" value="F:serine-type endopeptidase activity"/>
    <property type="evidence" value="ECO:0007669"/>
    <property type="project" value="UniProtKB-UniRule"/>
</dbReference>
<evidence type="ECO:0000256" key="1">
    <source>
        <dbReference type="ARBA" id="ARBA00011073"/>
    </source>
</evidence>
<organism evidence="11 12">
    <name type="scientific">Bombiscardovia coagulans</name>
    <dbReference type="NCBI Taxonomy" id="686666"/>
    <lineage>
        <taxon>Bacteria</taxon>
        <taxon>Bacillati</taxon>
        <taxon>Actinomycetota</taxon>
        <taxon>Actinomycetes</taxon>
        <taxon>Bifidobacteriales</taxon>
        <taxon>Bifidobacteriaceae</taxon>
        <taxon>Bombiscardovia</taxon>
    </lineage>
</organism>
<dbReference type="PROSITE" id="PS00136">
    <property type="entry name" value="SUBTILASE_ASP"/>
    <property type="match status" value="1"/>
</dbReference>
<evidence type="ECO:0000256" key="8">
    <source>
        <dbReference type="SAM" id="MobiDB-lite"/>
    </source>
</evidence>
<dbReference type="GO" id="GO:0006508">
    <property type="term" value="P:proteolysis"/>
    <property type="evidence" value="ECO:0007669"/>
    <property type="project" value="UniProtKB-KW"/>
</dbReference>
<keyword evidence="4 6" id="KW-0720">Serine protease</keyword>
<proteinExistence type="inferred from homology"/>
<dbReference type="PROSITE" id="PS00138">
    <property type="entry name" value="SUBTILASE_SER"/>
    <property type="match status" value="1"/>
</dbReference>
<dbReference type="InterPro" id="IPR000209">
    <property type="entry name" value="Peptidase_S8/S53_dom"/>
</dbReference>
<dbReference type="InterPro" id="IPR023828">
    <property type="entry name" value="Peptidase_S8_Ser-AS"/>
</dbReference>
<feature type="compositionally biased region" description="Low complexity" evidence="8">
    <location>
        <begin position="1346"/>
        <end position="1361"/>
    </location>
</feature>
<evidence type="ECO:0000313" key="11">
    <source>
        <dbReference type="EMBL" id="OZG48803.1"/>
    </source>
</evidence>
<dbReference type="Proteomes" id="UP000216004">
    <property type="component" value="Unassembled WGS sequence"/>
</dbReference>